<reference evidence="3" key="1">
    <citation type="submission" date="2018-09" db="EMBL/GenBank/DDBJ databases">
        <title>Nocardia yunnanensis sp. nov., an actinomycete isolated from a soil sample.</title>
        <authorList>
            <person name="Zhang J."/>
        </authorList>
    </citation>
    <scope>NUCLEOTIDE SEQUENCE [LARGE SCALE GENOMIC DNA]</scope>
    <source>
        <strain evidence="3">21-3</strain>
    </source>
</reference>
<dbReference type="EMBL" id="CP032228">
    <property type="protein sequence ID" value="QFI62740.1"/>
    <property type="molecule type" value="Genomic_DNA"/>
</dbReference>
<dbReference type="RefSeq" id="WP_151885199.1">
    <property type="nucleotide sequence ID" value="NZ_CP032228.1"/>
</dbReference>
<feature type="signal peptide" evidence="1">
    <location>
        <begin position="1"/>
        <end position="28"/>
    </location>
</feature>
<dbReference type="AlphaFoldDB" id="A0A5P6N9Q4"/>
<dbReference type="SUPFAM" id="SSF75169">
    <property type="entry name" value="DsrEFH-like"/>
    <property type="match status" value="1"/>
</dbReference>
<evidence type="ECO:0000313" key="2">
    <source>
        <dbReference type="EMBL" id="QFI62740.1"/>
    </source>
</evidence>
<evidence type="ECO:0000256" key="1">
    <source>
        <dbReference type="SAM" id="SignalP"/>
    </source>
</evidence>
<accession>A0A5P6N9Q4</accession>
<sequence>MTKTHFGSGAMALALVFASLLLPGTAVAQEVDLDAFRSGPIFEEFGDHAPVEGVENFVPETEFAIAFDVAKRADPGTRNRGFESAARFINMHASYGAEPERIRIAVVVHGKAVHDLLDDEAGNGSHYMVTQLLDYGVRFIVCGQSAAAYGVGKADLIPGVELALSAMTAYAQLQQAGYTVNPF</sequence>
<dbReference type="PANTHER" id="PTHR37691">
    <property type="entry name" value="BLR3518 PROTEIN"/>
    <property type="match status" value="1"/>
</dbReference>
<dbReference type="InterPro" id="IPR027396">
    <property type="entry name" value="DsrEFH-like"/>
</dbReference>
<organism evidence="2 3">
    <name type="scientific">Qipengyuania flava</name>
    <dbReference type="NCBI Taxonomy" id="192812"/>
    <lineage>
        <taxon>Bacteria</taxon>
        <taxon>Pseudomonadati</taxon>
        <taxon>Pseudomonadota</taxon>
        <taxon>Alphaproteobacteria</taxon>
        <taxon>Sphingomonadales</taxon>
        <taxon>Erythrobacteraceae</taxon>
        <taxon>Qipengyuania</taxon>
    </lineage>
</organism>
<keyword evidence="1" id="KW-0732">Signal</keyword>
<dbReference type="PANTHER" id="PTHR37691:SF1">
    <property type="entry name" value="BLR3518 PROTEIN"/>
    <property type="match status" value="1"/>
</dbReference>
<dbReference type="InterPro" id="IPR003787">
    <property type="entry name" value="Sulphur_relay_DsrE/F-like"/>
</dbReference>
<name>A0A5P6N9Q4_9SPHN</name>
<dbReference type="GeneID" id="69696684"/>
<feature type="chain" id="PRO_5025035608" evidence="1">
    <location>
        <begin position="29"/>
        <end position="183"/>
    </location>
</feature>
<proteinExistence type="predicted"/>
<gene>
    <name evidence="2" type="ORF">D0Y83_05220</name>
</gene>
<dbReference type="Proteomes" id="UP000325385">
    <property type="component" value="Chromosome"/>
</dbReference>
<protein>
    <submittedName>
        <fullName evidence="2">Uncharacterized protein</fullName>
    </submittedName>
</protein>
<dbReference type="Gene3D" id="3.40.1260.10">
    <property type="entry name" value="DsrEFH-like"/>
    <property type="match status" value="1"/>
</dbReference>
<dbReference type="Pfam" id="PF02635">
    <property type="entry name" value="DsrE"/>
    <property type="match status" value="1"/>
</dbReference>
<evidence type="ECO:0000313" key="3">
    <source>
        <dbReference type="Proteomes" id="UP000325385"/>
    </source>
</evidence>